<dbReference type="EMBL" id="CM007365">
    <property type="protein sequence ID" value="OIW12407.1"/>
    <property type="molecule type" value="Genomic_DNA"/>
</dbReference>
<keyword evidence="3 6" id="KW-0713">Self-incompatibility</keyword>
<evidence type="ECO:0000256" key="4">
    <source>
        <dbReference type="ARBA" id="ARBA00022525"/>
    </source>
</evidence>
<evidence type="ECO:0000256" key="3">
    <source>
        <dbReference type="ARBA" id="ARBA00022471"/>
    </source>
</evidence>
<evidence type="ECO:0000256" key="1">
    <source>
        <dbReference type="ARBA" id="ARBA00004613"/>
    </source>
</evidence>
<dbReference type="PANTHER" id="PTHR31232:SF43">
    <property type="entry name" value="S-PROTEIN HOMOLOG 29-RELATED"/>
    <property type="match status" value="1"/>
</dbReference>
<comment type="similarity">
    <text evidence="2 6">Belongs to the plant self-incompatibility (S1) protein family.</text>
</comment>
<evidence type="ECO:0000256" key="6">
    <source>
        <dbReference type="RuleBase" id="RU367044"/>
    </source>
</evidence>
<gene>
    <name evidence="7" type="ORF">TanjilG_04156</name>
</gene>
<comment type="subcellular location">
    <subcellularLocation>
        <location evidence="1 6">Secreted</location>
    </subcellularLocation>
</comment>
<dbReference type="Gramene" id="OIW12407">
    <property type="protein sequence ID" value="OIW12407"/>
    <property type="gene ID" value="TanjilG_04156"/>
</dbReference>
<proteinExistence type="inferred from homology"/>
<dbReference type="AlphaFoldDB" id="A0A4P1RJZ0"/>
<dbReference type="Proteomes" id="UP000188354">
    <property type="component" value="Chromosome LG05"/>
</dbReference>
<keyword evidence="5" id="KW-0732">Signal</keyword>
<sequence>MASVVYGGLLDNTKITITNKLSQSLTIHCQDKGNDDGYHTLNPNESHRFKFLANPFNKKTLWFCSFKWNGKFHRYDIYDERTNSCYNYNCFWLIKEDGPCQIIHSLNDSPLCFSWKE</sequence>
<dbReference type="GO" id="GO:0060320">
    <property type="term" value="P:rejection of self pollen"/>
    <property type="evidence" value="ECO:0007669"/>
    <property type="project" value="UniProtKB-KW"/>
</dbReference>
<protein>
    <recommendedName>
        <fullName evidence="6">S-protein homolog</fullName>
    </recommendedName>
</protein>
<dbReference type="GO" id="GO:0005576">
    <property type="term" value="C:extracellular region"/>
    <property type="evidence" value="ECO:0007669"/>
    <property type="project" value="UniProtKB-SubCell"/>
</dbReference>
<dbReference type="Pfam" id="PF05938">
    <property type="entry name" value="Self-incomp_S1"/>
    <property type="match status" value="1"/>
</dbReference>
<evidence type="ECO:0000313" key="8">
    <source>
        <dbReference type="Proteomes" id="UP000188354"/>
    </source>
</evidence>
<keyword evidence="8" id="KW-1185">Reference proteome</keyword>
<keyword evidence="4 6" id="KW-0964">Secreted</keyword>
<dbReference type="InterPro" id="IPR010264">
    <property type="entry name" value="Self-incomp_S1"/>
</dbReference>
<evidence type="ECO:0000256" key="5">
    <source>
        <dbReference type="ARBA" id="ARBA00022729"/>
    </source>
</evidence>
<accession>A0A4P1RJZ0</accession>
<reference evidence="7 8" key="1">
    <citation type="journal article" date="2017" name="Plant Biotechnol. J.">
        <title>A comprehensive draft genome sequence for lupin (Lupinus angustifolius), an emerging health food: insights into plant-microbe interactions and legume evolution.</title>
        <authorList>
            <person name="Hane J.K."/>
            <person name="Ming Y."/>
            <person name="Kamphuis L.G."/>
            <person name="Nelson M.N."/>
            <person name="Garg G."/>
            <person name="Atkins C.A."/>
            <person name="Bayer P.E."/>
            <person name="Bravo A."/>
            <person name="Bringans S."/>
            <person name="Cannon S."/>
            <person name="Edwards D."/>
            <person name="Foley R."/>
            <person name="Gao L.L."/>
            <person name="Harrison M.J."/>
            <person name="Huang W."/>
            <person name="Hurgobin B."/>
            <person name="Li S."/>
            <person name="Liu C.W."/>
            <person name="McGrath A."/>
            <person name="Morahan G."/>
            <person name="Murray J."/>
            <person name="Weller J."/>
            <person name="Jian J."/>
            <person name="Singh K.B."/>
        </authorList>
    </citation>
    <scope>NUCLEOTIDE SEQUENCE [LARGE SCALE GENOMIC DNA]</scope>
    <source>
        <strain evidence="8">cv. Tanjil</strain>
        <tissue evidence="7">Whole plant</tissue>
    </source>
</reference>
<organism evidence="7 8">
    <name type="scientific">Lupinus angustifolius</name>
    <name type="common">Narrow-leaved blue lupine</name>
    <dbReference type="NCBI Taxonomy" id="3871"/>
    <lineage>
        <taxon>Eukaryota</taxon>
        <taxon>Viridiplantae</taxon>
        <taxon>Streptophyta</taxon>
        <taxon>Embryophyta</taxon>
        <taxon>Tracheophyta</taxon>
        <taxon>Spermatophyta</taxon>
        <taxon>Magnoliopsida</taxon>
        <taxon>eudicotyledons</taxon>
        <taxon>Gunneridae</taxon>
        <taxon>Pentapetalae</taxon>
        <taxon>rosids</taxon>
        <taxon>fabids</taxon>
        <taxon>Fabales</taxon>
        <taxon>Fabaceae</taxon>
        <taxon>Papilionoideae</taxon>
        <taxon>50 kb inversion clade</taxon>
        <taxon>genistoids sensu lato</taxon>
        <taxon>core genistoids</taxon>
        <taxon>Genisteae</taxon>
        <taxon>Lupinus</taxon>
    </lineage>
</organism>
<evidence type="ECO:0000313" key="7">
    <source>
        <dbReference type="EMBL" id="OIW12407.1"/>
    </source>
</evidence>
<evidence type="ECO:0000256" key="2">
    <source>
        <dbReference type="ARBA" id="ARBA00005581"/>
    </source>
</evidence>
<name>A0A4P1RJZ0_LUPAN</name>
<dbReference type="PANTHER" id="PTHR31232">
    <property type="match status" value="1"/>
</dbReference>